<accession>A0A448YZA8</accession>
<dbReference type="InterPro" id="IPR006145">
    <property type="entry name" value="PsdUridine_synth_RsuA/RluA"/>
</dbReference>
<keyword evidence="2" id="KW-0472">Membrane</keyword>
<dbReference type="GO" id="GO:0009982">
    <property type="term" value="F:pseudouridine synthase activity"/>
    <property type="evidence" value="ECO:0007669"/>
    <property type="project" value="InterPro"/>
</dbReference>
<proteinExistence type="inferred from homology"/>
<dbReference type="GO" id="GO:0003723">
    <property type="term" value="F:RNA binding"/>
    <property type="evidence" value="ECO:0007669"/>
    <property type="project" value="InterPro"/>
</dbReference>
<dbReference type="InterPro" id="IPR020103">
    <property type="entry name" value="PsdUridine_synth_cat_dom_sf"/>
</dbReference>
<dbReference type="PANTHER" id="PTHR21600:SF87">
    <property type="entry name" value="RNA PSEUDOURIDYLATE SYNTHASE DOMAIN-CONTAINING PROTEIN 1"/>
    <property type="match status" value="1"/>
</dbReference>
<keyword evidence="2" id="KW-1133">Transmembrane helix</keyword>
<gene>
    <name evidence="4" type="ORF">PSNMU_V1.4_AUG-EV-PASAV3_0018300</name>
</gene>
<dbReference type="Gene3D" id="3.30.2350.10">
    <property type="entry name" value="Pseudouridine synthase"/>
    <property type="match status" value="1"/>
</dbReference>
<dbReference type="Pfam" id="PF00849">
    <property type="entry name" value="PseudoU_synth_2"/>
    <property type="match status" value="1"/>
</dbReference>
<evidence type="ECO:0000313" key="4">
    <source>
        <dbReference type="EMBL" id="VEU35085.1"/>
    </source>
</evidence>
<evidence type="ECO:0000313" key="5">
    <source>
        <dbReference type="Proteomes" id="UP000291116"/>
    </source>
</evidence>
<feature type="transmembrane region" description="Helical" evidence="2">
    <location>
        <begin position="15"/>
        <end position="36"/>
    </location>
</feature>
<evidence type="ECO:0000259" key="3">
    <source>
        <dbReference type="Pfam" id="PF00849"/>
    </source>
</evidence>
<dbReference type="PANTHER" id="PTHR21600">
    <property type="entry name" value="MITOCHONDRIAL RNA PSEUDOURIDINE SYNTHASE"/>
    <property type="match status" value="1"/>
</dbReference>
<dbReference type="AlphaFoldDB" id="A0A448YZA8"/>
<name>A0A448YZA8_9STRA</name>
<organism evidence="4 5">
    <name type="scientific">Pseudo-nitzschia multistriata</name>
    <dbReference type="NCBI Taxonomy" id="183589"/>
    <lineage>
        <taxon>Eukaryota</taxon>
        <taxon>Sar</taxon>
        <taxon>Stramenopiles</taxon>
        <taxon>Ochrophyta</taxon>
        <taxon>Bacillariophyta</taxon>
        <taxon>Bacillariophyceae</taxon>
        <taxon>Bacillariophycidae</taxon>
        <taxon>Bacillariales</taxon>
        <taxon>Bacillariaceae</taxon>
        <taxon>Pseudo-nitzschia</taxon>
    </lineage>
</organism>
<dbReference type="EMBL" id="CAACVS010000048">
    <property type="protein sequence ID" value="VEU35085.1"/>
    <property type="molecule type" value="Genomic_DNA"/>
</dbReference>
<dbReference type="InterPro" id="IPR050188">
    <property type="entry name" value="RluA_PseudoU_synthase"/>
</dbReference>
<evidence type="ECO:0000256" key="1">
    <source>
        <dbReference type="ARBA" id="ARBA00010876"/>
    </source>
</evidence>
<evidence type="ECO:0000256" key="2">
    <source>
        <dbReference type="SAM" id="Phobius"/>
    </source>
</evidence>
<sequence>MKGLNKFGNDDKANASTFVLIIVIALNLIGGVEGMLHPLKYAEPETLFPVLFESKRVLVVRKPHGIGHHDESSSFAAFDNKDQRHEALSTPGVLRLLRSERQRQRDEEGERLYGVHRLDKVTSGILVLAKDTLTASTLSEYFTSLTKDRNSNNREGVAVAFRHGGRKTTAIVTGKHWGFRSLRTGDGSS</sequence>
<dbReference type="GO" id="GO:0000455">
    <property type="term" value="P:enzyme-directed rRNA pseudouridine synthesis"/>
    <property type="evidence" value="ECO:0007669"/>
    <property type="project" value="TreeGrafter"/>
</dbReference>
<dbReference type="InterPro" id="IPR006224">
    <property type="entry name" value="PsdUridine_synth_RluA-like_CS"/>
</dbReference>
<dbReference type="Proteomes" id="UP000291116">
    <property type="component" value="Unassembled WGS sequence"/>
</dbReference>
<keyword evidence="5" id="KW-1185">Reference proteome</keyword>
<comment type="similarity">
    <text evidence="1">Belongs to the pseudouridine synthase RluA family.</text>
</comment>
<reference evidence="4 5" key="1">
    <citation type="submission" date="2019-01" db="EMBL/GenBank/DDBJ databases">
        <authorList>
            <person name="Ferrante I. M."/>
        </authorList>
    </citation>
    <scope>NUCLEOTIDE SEQUENCE [LARGE SCALE GENOMIC DNA]</scope>
    <source>
        <strain evidence="4 5">B856</strain>
    </source>
</reference>
<feature type="domain" description="Pseudouridine synthase RsuA/RluA-like" evidence="3">
    <location>
        <begin position="57"/>
        <end position="144"/>
    </location>
</feature>
<dbReference type="SUPFAM" id="SSF55120">
    <property type="entry name" value="Pseudouridine synthase"/>
    <property type="match status" value="1"/>
</dbReference>
<dbReference type="PROSITE" id="PS01129">
    <property type="entry name" value="PSI_RLU"/>
    <property type="match status" value="1"/>
</dbReference>
<protein>
    <recommendedName>
        <fullName evidence="3">Pseudouridine synthase RsuA/RluA-like domain-containing protein</fullName>
    </recommendedName>
</protein>
<keyword evidence="2" id="KW-0812">Transmembrane</keyword>